<name>A0ABR7C7I4_9BACE</name>
<dbReference type="InterPro" id="IPR038570">
    <property type="entry name" value="HicA_sf"/>
</dbReference>
<evidence type="ECO:0000313" key="9">
    <source>
        <dbReference type="Proteomes" id="UP000600600"/>
    </source>
</evidence>
<comment type="caution">
    <text evidence="8">The sequence shown here is derived from an EMBL/GenBank/DDBJ whole genome shotgun (WGS) entry which is preliminary data.</text>
</comment>
<organism evidence="8 9">
    <name type="scientific">Bacteroides difficilis</name>
    <dbReference type="NCBI Taxonomy" id="2763021"/>
    <lineage>
        <taxon>Bacteria</taxon>
        <taxon>Pseudomonadati</taxon>
        <taxon>Bacteroidota</taxon>
        <taxon>Bacteroidia</taxon>
        <taxon>Bacteroidales</taxon>
        <taxon>Bacteroidaceae</taxon>
        <taxon>Bacteroides</taxon>
    </lineage>
</organism>
<dbReference type="EMBL" id="JACOOE010000001">
    <property type="protein sequence ID" value="MBC5603772.1"/>
    <property type="molecule type" value="Genomic_DNA"/>
</dbReference>
<keyword evidence="6" id="KW-0694">RNA-binding</keyword>
<keyword evidence="5" id="KW-0378">Hydrolase</keyword>
<dbReference type="InterPro" id="IPR012933">
    <property type="entry name" value="HicA_mRNA_interferase"/>
</dbReference>
<keyword evidence="4" id="KW-0255">Endonuclease</keyword>
<dbReference type="SUPFAM" id="SSF54786">
    <property type="entry name" value="YcfA/nrd intein domain"/>
    <property type="match status" value="1"/>
</dbReference>
<gene>
    <name evidence="8" type="ORF">H8S67_03685</name>
</gene>
<comment type="similarity">
    <text evidence="1">Belongs to the HicA mRNA interferase family.</text>
</comment>
<keyword evidence="7" id="KW-0346">Stress response</keyword>
<evidence type="ECO:0000256" key="4">
    <source>
        <dbReference type="ARBA" id="ARBA00022759"/>
    </source>
</evidence>
<evidence type="ECO:0000256" key="7">
    <source>
        <dbReference type="ARBA" id="ARBA00023016"/>
    </source>
</evidence>
<dbReference type="Proteomes" id="UP000600600">
    <property type="component" value="Unassembled WGS sequence"/>
</dbReference>
<keyword evidence="2" id="KW-1277">Toxin-antitoxin system</keyword>
<reference evidence="8 9" key="1">
    <citation type="submission" date="2020-08" db="EMBL/GenBank/DDBJ databases">
        <title>Genome public.</title>
        <authorList>
            <person name="Liu C."/>
            <person name="Sun Q."/>
        </authorList>
    </citation>
    <scope>NUCLEOTIDE SEQUENCE [LARGE SCALE GENOMIC DNA]</scope>
    <source>
        <strain evidence="8 9">M27</strain>
    </source>
</reference>
<evidence type="ECO:0000256" key="2">
    <source>
        <dbReference type="ARBA" id="ARBA00022649"/>
    </source>
</evidence>
<evidence type="ECO:0000256" key="6">
    <source>
        <dbReference type="ARBA" id="ARBA00022884"/>
    </source>
</evidence>
<dbReference type="Pfam" id="PF07927">
    <property type="entry name" value="HicA_toxin"/>
    <property type="match status" value="1"/>
</dbReference>
<dbReference type="Gene3D" id="3.30.920.30">
    <property type="entry name" value="Hypothetical protein"/>
    <property type="match status" value="1"/>
</dbReference>
<evidence type="ECO:0000256" key="1">
    <source>
        <dbReference type="ARBA" id="ARBA00006620"/>
    </source>
</evidence>
<dbReference type="RefSeq" id="WP_022041708.1">
    <property type="nucleotide sequence ID" value="NZ_JACOOE010000001.1"/>
</dbReference>
<sequence>MKYSEFYKLIEAAGWTIDKGTNHYKYVHPDFDYFIPVARHQSHEVPRGTLESMMKAAGLKKKKEKKENK</sequence>
<evidence type="ECO:0000313" key="8">
    <source>
        <dbReference type="EMBL" id="MBC5603772.1"/>
    </source>
</evidence>
<accession>A0ABR7C7I4</accession>
<protein>
    <submittedName>
        <fullName evidence="8">Type II toxin-antitoxin system HicA family toxin</fullName>
    </submittedName>
</protein>
<proteinExistence type="inferred from homology"/>
<keyword evidence="3" id="KW-0540">Nuclease</keyword>
<evidence type="ECO:0000256" key="3">
    <source>
        <dbReference type="ARBA" id="ARBA00022722"/>
    </source>
</evidence>
<keyword evidence="9" id="KW-1185">Reference proteome</keyword>
<evidence type="ECO:0000256" key="5">
    <source>
        <dbReference type="ARBA" id="ARBA00022801"/>
    </source>
</evidence>